<dbReference type="GO" id="GO:0005829">
    <property type="term" value="C:cytosol"/>
    <property type="evidence" value="ECO:0007669"/>
    <property type="project" value="TreeGrafter"/>
</dbReference>
<dbReference type="Gene3D" id="1.10.10.10">
    <property type="entry name" value="Winged helix-like DNA-binding domain superfamily/Winged helix DNA-binding domain"/>
    <property type="match status" value="1"/>
</dbReference>
<feature type="modified residue" description="4-aspartylphosphate" evidence="6">
    <location>
        <position position="57"/>
    </location>
</feature>
<dbReference type="GO" id="GO:0000156">
    <property type="term" value="F:phosphorelay response regulator activity"/>
    <property type="evidence" value="ECO:0007669"/>
    <property type="project" value="TreeGrafter"/>
</dbReference>
<reference evidence="15" key="5">
    <citation type="submission" date="2018-07" db="EMBL/GenBank/DDBJ databases">
        <title>Genome Structure of the Opportunistic Pathogen Paracoccus yeei (Alphaproteobacteria) and Identification of Putative Virulence Factors.</title>
        <authorList>
            <person name="Lasek R."/>
            <person name="Szuplewska M."/>
            <person name="Mitura M."/>
            <person name="Decewicz P."/>
            <person name="Chmielowska C."/>
            <person name="Pawlot A."/>
            <person name="Sentkowska D."/>
            <person name="Czarnecki J."/>
            <person name="Bartosik D."/>
        </authorList>
    </citation>
    <scope>NUCLEOTIDE SEQUENCE [LARGE SCALE GENOMIC DNA]</scope>
    <source>
        <strain evidence="15">CCUG 32053</strain>
        <plasmid evidence="15">pyee2</plasmid>
    </source>
</reference>
<dbReference type="Pfam" id="PF00486">
    <property type="entry name" value="Trans_reg_C"/>
    <property type="match status" value="1"/>
</dbReference>
<dbReference type="SMART" id="SM00862">
    <property type="entry name" value="Trans_reg_C"/>
    <property type="match status" value="1"/>
</dbReference>
<geneLocation type="plasmid" evidence="10 13">
    <name>unnamed2</name>
</geneLocation>
<evidence type="ECO:0000313" key="11">
    <source>
        <dbReference type="EMBL" id="ATQ58025.1"/>
    </source>
</evidence>
<dbReference type="GO" id="GO:0000976">
    <property type="term" value="F:transcription cis-regulatory region binding"/>
    <property type="evidence" value="ECO:0007669"/>
    <property type="project" value="TreeGrafter"/>
</dbReference>
<evidence type="ECO:0000259" key="9">
    <source>
        <dbReference type="PROSITE" id="PS51755"/>
    </source>
</evidence>
<feature type="domain" description="Response regulatory" evidence="8">
    <location>
        <begin position="8"/>
        <end position="121"/>
    </location>
</feature>
<keyword evidence="10" id="KW-0614">Plasmid</keyword>
<dbReference type="InterPro" id="IPR001867">
    <property type="entry name" value="OmpR/PhoB-type_DNA-bd"/>
</dbReference>
<dbReference type="Pfam" id="PF00072">
    <property type="entry name" value="Response_reg"/>
    <property type="match status" value="1"/>
</dbReference>
<geneLocation type="plasmid" evidence="11">
    <name>pTT13-2</name>
</geneLocation>
<organism evidence="10 13">
    <name type="scientific">Paracoccus yeei</name>
    <dbReference type="NCBI Taxonomy" id="147645"/>
    <lineage>
        <taxon>Bacteria</taxon>
        <taxon>Pseudomonadati</taxon>
        <taxon>Pseudomonadota</taxon>
        <taxon>Alphaproteobacteria</taxon>
        <taxon>Rhodobacterales</taxon>
        <taxon>Paracoccaceae</taxon>
        <taxon>Paracoccus</taxon>
    </lineage>
</organism>
<dbReference type="InterPro" id="IPR001789">
    <property type="entry name" value="Sig_transdc_resp-reg_receiver"/>
</dbReference>
<dbReference type="PANTHER" id="PTHR48111">
    <property type="entry name" value="REGULATOR OF RPOS"/>
    <property type="match status" value="1"/>
</dbReference>
<dbReference type="InterPro" id="IPR016032">
    <property type="entry name" value="Sig_transdc_resp-reg_C-effctor"/>
</dbReference>
<evidence type="ECO:0000313" key="13">
    <source>
        <dbReference type="Proteomes" id="UP000191257"/>
    </source>
</evidence>
<proteinExistence type="predicted"/>
<evidence type="ECO:0000313" key="12">
    <source>
        <dbReference type="EMBL" id="AYF03558.1"/>
    </source>
</evidence>
<dbReference type="SUPFAM" id="SSF52172">
    <property type="entry name" value="CheY-like"/>
    <property type="match status" value="1"/>
</dbReference>
<evidence type="ECO:0000256" key="5">
    <source>
        <dbReference type="ARBA" id="ARBA00023163"/>
    </source>
</evidence>
<reference evidence="10" key="3">
    <citation type="submission" date="2017-12" db="EMBL/GenBank/DDBJ databases">
        <title>FDA dAtabase for Regulatory Grade micrObial Sequences (FDA-ARGOS): Supporting development and validation of Infectious Disease Dx tests.</title>
        <authorList>
            <person name="Campos J."/>
            <person name="Goldberg B."/>
            <person name="Tallon L."/>
            <person name="Sadzewicz L."/>
            <person name="Sengamalay N."/>
            <person name="Ott S."/>
            <person name="Godinez A."/>
            <person name="Nagaraj S."/>
            <person name="Vyas G."/>
            <person name="Aluvathingal J."/>
            <person name="Nadendla S."/>
            <person name="Geyer C."/>
            <person name="Nandy P."/>
            <person name="Hobson J."/>
            <person name="Sichtig H."/>
        </authorList>
    </citation>
    <scope>NUCLEOTIDE SEQUENCE</scope>
    <source>
        <strain evidence="10">FDAARGOS_252</strain>
        <plasmid evidence="10">unnamed2</plasmid>
    </source>
</reference>
<feature type="domain" description="OmpR/PhoB-type" evidence="9">
    <location>
        <begin position="133"/>
        <end position="233"/>
    </location>
</feature>
<dbReference type="SMART" id="SM00448">
    <property type="entry name" value="REC"/>
    <property type="match status" value="1"/>
</dbReference>
<evidence type="ECO:0000256" key="3">
    <source>
        <dbReference type="ARBA" id="ARBA00023015"/>
    </source>
</evidence>
<dbReference type="PROSITE" id="PS51755">
    <property type="entry name" value="OMPR_PHOB"/>
    <property type="match status" value="1"/>
</dbReference>
<dbReference type="GO" id="GO:0006355">
    <property type="term" value="P:regulation of DNA-templated transcription"/>
    <property type="evidence" value="ECO:0007669"/>
    <property type="project" value="InterPro"/>
</dbReference>
<dbReference type="Proteomes" id="UP000229314">
    <property type="component" value="Plasmid pTT13-2"/>
</dbReference>
<dbReference type="GeneID" id="78899818"/>
<evidence type="ECO:0000256" key="2">
    <source>
        <dbReference type="ARBA" id="ARBA00023012"/>
    </source>
</evidence>
<dbReference type="EMBL" id="CP031080">
    <property type="protein sequence ID" value="AYF03558.1"/>
    <property type="molecule type" value="Genomic_DNA"/>
</dbReference>
<evidence type="ECO:0000259" key="8">
    <source>
        <dbReference type="PROSITE" id="PS50110"/>
    </source>
</evidence>
<keyword evidence="2" id="KW-0902">Two-component regulatory system</keyword>
<dbReference type="Proteomes" id="UP000272010">
    <property type="component" value="Plasmid pYEE2"/>
</dbReference>
<dbReference type="InterPro" id="IPR039420">
    <property type="entry name" value="WalR-like"/>
</dbReference>
<protein>
    <submittedName>
        <fullName evidence="10">DNA-binding response regulator</fullName>
    </submittedName>
</protein>
<dbReference type="Gene3D" id="3.40.50.2300">
    <property type="match status" value="1"/>
</dbReference>
<keyword evidence="5" id="KW-0804">Transcription</keyword>
<evidence type="ECO:0000313" key="14">
    <source>
        <dbReference type="Proteomes" id="UP000229314"/>
    </source>
</evidence>
<dbReference type="SUPFAM" id="SSF46894">
    <property type="entry name" value="C-terminal effector domain of the bipartite response regulators"/>
    <property type="match status" value="1"/>
</dbReference>
<keyword evidence="4 7" id="KW-0238">DNA-binding</keyword>
<dbReference type="PANTHER" id="PTHR48111:SF4">
    <property type="entry name" value="DNA-BINDING DUAL TRANSCRIPTIONAL REGULATOR OMPR"/>
    <property type="match status" value="1"/>
</dbReference>
<accession>A0A1V0GMH6</accession>
<evidence type="ECO:0000256" key="4">
    <source>
        <dbReference type="ARBA" id="ARBA00023125"/>
    </source>
</evidence>
<reference evidence="12" key="4">
    <citation type="journal article" date="2018" name="Front. Microbiol.">
        <title>Genome Structure of the Opportunistic Pathogen Paracoccus yeei (Alphaproteobacteria) and Identification of Putative Virulence Factors.</title>
        <authorList>
            <person name="Lasek R."/>
            <person name="Szuplewska M."/>
            <person name="Mitura M."/>
            <person name="Decewicz P."/>
            <person name="Chmielowska C."/>
            <person name="Pawlot A."/>
            <person name="Sentkowska D."/>
            <person name="Czarnecki J."/>
            <person name="Bartosik D."/>
        </authorList>
    </citation>
    <scope>NUCLEOTIDE SEQUENCE</scope>
    <source>
        <strain evidence="12">CCUG 32053</strain>
        <plasmid evidence="12">pYEE2</plasmid>
    </source>
</reference>
<geneLocation type="plasmid" evidence="14">
    <name>ptt13-2</name>
</geneLocation>
<evidence type="ECO:0000313" key="10">
    <source>
        <dbReference type="EMBL" id="ARC35066.1"/>
    </source>
</evidence>
<keyword evidence="3" id="KW-0805">Transcription regulation</keyword>
<dbReference type="AlphaFoldDB" id="A0A1V0GMH6"/>
<dbReference type="RefSeq" id="WP_080620080.1">
    <property type="nucleotide sequence ID" value="NZ_CAJGAB010000005.1"/>
</dbReference>
<dbReference type="GO" id="GO:0032993">
    <property type="term" value="C:protein-DNA complex"/>
    <property type="evidence" value="ECO:0007669"/>
    <property type="project" value="TreeGrafter"/>
</dbReference>
<name>A0A1V0GMH6_9RHOB</name>
<dbReference type="Proteomes" id="UP000191257">
    <property type="component" value="Plasmid unnamed2"/>
</dbReference>
<dbReference type="CDD" id="cd00383">
    <property type="entry name" value="trans_reg_C"/>
    <property type="match status" value="1"/>
</dbReference>
<dbReference type="InterPro" id="IPR036388">
    <property type="entry name" value="WH-like_DNA-bd_sf"/>
</dbReference>
<evidence type="ECO:0000313" key="15">
    <source>
        <dbReference type="Proteomes" id="UP000272010"/>
    </source>
</evidence>
<evidence type="ECO:0000256" key="6">
    <source>
        <dbReference type="PROSITE-ProRule" id="PRU00169"/>
    </source>
</evidence>
<reference evidence="11 14" key="2">
    <citation type="submission" date="2017-10" db="EMBL/GenBank/DDBJ databases">
        <title>Complete genome sequence of Paracoccus yeei TT13 isolated from human skin.</title>
        <authorList>
            <person name="Lee K."/>
            <person name="Lim J.Y."/>
            <person name="Hwang I."/>
        </authorList>
    </citation>
    <scope>NUCLEOTIDE SEQUENCE [LARGE SCALE GENOMIC DNA]</scope>
    <source>
        <strain evidence="11 14">TT13</strain>
        <plasmid evidence="14">Plasmid ptt13-2</plasmid>
        <plasmid evidence="11">pTT13-2</plasmid>
    </source>
</reference>
<reference evidence="13" key="1">
    <citation type="submission" date="2017-03" db="EMBL/GenBank/DDBJ databases">
        <title>FDA dAtabase for Regulatory Grade micrObial Sequences (FDA-ARGOS): Supporting development and validation of Infectious Disease Dx tests.</title>
        <authorList>
            <person name="Campos J."/>
            <person name="Goldberg B."/>
            <person name="Tallon L."/>
            <person name="Sadzewicz L."/>
            <person name="Sengamalay N."/>
            <person name="Ott S."/>
            <person name="Godinez A."/>
            <person name="Nagaraj S."/>
            <person name="Vyas G."/>
            <person name="Aluvathingal J."/>
            <person name="Nadendla S."/>
            <person name="Geyer C."/>
            <person name="Nandy P."/>
            <person name="Hobson J."/>
            <person name="Sichtig H."/>
        </authorList>
    </citation>
    <scope>NUCLEOTIDE SEQUENCE [LARGE SCALE GENOMIC DNA]</scope>
    <source>
        <strain evidence="13">FDAARGOS_252</strain>
        <plasmid evidence="13">unnamed2</plasmid>
    </source>
</reference>
<geneLocation type="plasmid" evidence="15">
    <name>pyee2</name>
</geneLocation>
<evidence type="ECO:0000256" key="7">
    <source>
        <dbReference type="PROSITE-ProRule" id="PRU01091"/>
    </source>
</evidence>
<sequence>MTDAAEPRILIVDDARDIREPLGQFLRRSGYRTRLAADAAEARQALAEDPVHLAVIDVMMPGEDGLSLCASLAREGRVPVILLTALATSEDQVTGLETGADDYVTKPFNPRELLARIRAVLRRAPPLQPGPSALRRRFGGLVHDPASRRIIRPSGAEIALTSGESRMLGLLLDHPGQVLTRMRLLDLHAGREARAYDRAVDNTISRLRHKIEADPRNPRLIVTEWGGGYRLAAEVEVLP</sequence>
<keyword evidence="1 6" id="KW-0597">Phosphoprotein</keyword>
<gene>
    <name evidence="10" type="ORF">A6J80_00730</name>
    <name evidence="12" type="ORF">PY32053_04019</name>
    <name evidence="11" type="ORF">PYTT13_19400</name>
</gene>
<feature type="DNA-binding region" description="OmpR/PhoB-type" evidence="7">
    <location>
        <begin position="133"/>
        <end position="233"/>
    </location>
</feature>
<dbReference type="Gene3D" id="6.10.250.690">
    <property type="match status" value="1"/>
</dbReference>
<dbReference type="EMBL" id="CP020440">
    <property type="protein sequence ID" value="ARC35066.1"/>
    <property type="molecule type" value="Genomic_DNA"/>
</dbReference>
<keyword evidence="13" id="KW-1185">Reference proteome</keyword>
<geneLocation type="plasmid" evidence="12">
    <name>pYEE2</name>
</geneLocation>
<evidence type="ECO:0000256" key="1">
    <source>
        <dbReference type="ARBA" id="ARBA00022553"/>
    </source>
</evidence>
<dbReference type="eggNOG" id="COG0745">
    <property type="taxonomic scope" value="Bacteria"/>
</dbReference>
<dbReference type="InterPro" id="IPR011006">
    <property type="entry name" value="CheY-like_superfamily"/>
</dbReference>
<dbReference type="EMBL" id="CP024424">
    <property type="protein sequence ID" value="ATQ58025.1"/>
    <property type="molecule type" value="Genomic_DNA"/>
</dbReference>
<dbReference type="KEGG" id="pye:A6J80_00730"/>
<dbReference type="PROSITE" id="PS50110">
    <property type="entry name" value="RESPONSE_REGULATORY"/>
    <property type="match status" value="1"/>
</dbReference>